<evidence type="ECO:0000313" key="2">
    <source>
        <dbReference type="Proteomes" id="UP000054359"/>
    </source>
</evidence>
<organism evidence="1 2">
    <name type="scientific">Stegodyphus mimosarum</name>
    <name type="common">African social velvet spider</name>
    <dbReference type="NCBI Taxonomy" id="407821"/>
    <lineage>
        <taxon>Eukaryota</taxon>
        <taxon>Metazoa</taxon>
        <taxon>Ecdysozoa</taxon>
        <taxon>Arthropoda</taxon>
        <taxon>Chelicerata</taxon>
        <taxon>Arachnida</taxon>
        <taxon>Araneae</taxon>
        <taxon>Araneomorphae</taxon>
        <taxon>Entelegynae</taxon>
        <taxon>Eresoidea</taxon>
        <taxon>Eresidae</taxon>
        <taxon>Stegodyphus</taxon>
    </lineage>
</organism>
<sequence length="44" mass="5142">MQLTVLNKKLQQLPFLNFAALYGHNSYIDANAVLRFRLMNWNCA</sequence>
<gene>
    <name evidence="1" type="ORF">X975_14309</name>
</gene>
<accession>A0A087USK4</accession>
<proteinExistence type="predicted"/>
<keyword evidence="2" id="KW-1185">Reference proteome</keyword>
<dbReference type="Proteomes" id="UP000054359">
    <property type="component" value="Unassembled WGS sequence"/>
</dbReference>
<dbReference type="AlphaFoldDB" id="A0A087USK4"/>
<name>A0A087USK4_STEMI</name>
<evidence type="ECO:0000313" key="1">
    <source>
        <dbReference type="EMBL" id="KFM80343.1"/>
    </source>
</evidence>
<protein>
    <submittedName>
        <fullName evidence="1">Uncharacterized protein</fullName>
    </submittedName>
</protein>
<feature type="non-terminal residue" evidence="1">
    <location>
        <position position="44"/>
    </location>
</feature>
<reference evidence="1 2" key="1">
    <citation type="submission" date="2013-11" db="EMBL/GenBank/DDBJ databases">
        <title>Genome sequencing of Stegodyphus mimosarum.</title>
        <authorList>
            <person name="Bechsgaard J."/>
        </authorList>
    </citation>
    <scope>NUCLEOTIDE SEQUENCE [LARGE SCALE GENOMIC DNA]</scope>
</reference>
<dbReference type="EMBL" id="KK121372">
    <property type="protein sequence ID" value="KFM80343.1"/>
    <property type="molecule type" value="Genomic_DNA"/>
</dbReference>